<gene>
    <name evidence="2" type="ORF">GCM10009090_25150</name>
</gene>
<reference evidence="2" key="2">
    <citation type="submission" date="2020-09" db="EMBL/GenBank/DDBJ databases">
        <authorList>
            <person name="Sun Q."/>
            <person name="Ohkuma M."/>
        </authorList>
    </citation>
    <scope>NUCLEOTIDE SEQUENCE</scope>
    <source>
        <strain evidence="2">JCM 13306</strain>
    </source>
</reference>
<dbReference type="Proteomes" id="UP000623958">
    <property type="component" value="Unassembled WGS sequence"/>
</dbReference>
<evidence type="ECO:0000313" key="2">
    <source>
        <dbReference type="EMBL" id="GHH56039.1"/>
    </source>
</evidence>
<sequence>MHIEDPNTPAVPDEPAATAAETATSPEATSDSAPPADQVDAFSAGVEAARELEAKEAAPVAAPAGEGAPQPEPQPEAATGADGETPVAKPEGGNAPAAEPTQPQSVDEEVKQLGLKERAAERFRDLHSRAEEGIRYRQQAEQWQQAVESTGATPQQFGSALQYLAAINSGDPARMGAAYDQMQQELQWLGKQLGREAPGFDPLSAHQDLAARVSAGEMTREVALELAQHRQQGQLHQSHVQAQQEKVQQDAQYQQGLASVQQLGAHLRASDPQFDQKLQLLAPAIDLIQRTLPPAQWQQEIHRAYLNLPATAVAAPPAAPVRSAPNPIRPASGAPVAPKITVENAFEIGVQQARARGL</sequence>
<organism evidence="2 3">
    <name type="scientific">Xanthomonas boreopolis</name>
    <dbReference type="NCBI Taxonomy" id="86183"/>
    <lineage>
        <taxon>Bacteria</taxon>
        <taxon>Pseudomonadati</taxon>
        <taxon>Pseudomonadota</taxon>
        <taxon>Gammaproteobacteria</taxon>
        <taxon>Lysobacterales</taxon>
        <taxon>Lysobacteraceae</taxon>
        <taxon>Xanthomonas</taxon>
    </lineage>
</organism>
<comment type="caution">
    <text evidence="2">The sequence shown here is derived from an EMBL/GenBank/DDBJ whole genome shotgun (WGS) entry which is preliminary data.</text>
</comment>
<dbReference type="EMBL" id="BNBA01000020">
    <property type="protein sequence ID" value="GHH56039.1"/>
    <property type="molecule type" value="Genomic_DNA"/>
</dbReference>
<feature type="region of interest" description="Disordered" evidence="1">
    <location>
        <begin position="1"/>
        <end position="108"/>
    </location>
</feature>
<feature type="compositionally biased region" description="Low complexity" evidence="1">
    <location>
        <begin position="8"/>
        <end position="37"/>
    </location>
</feature>
<name>A0A919F8W9_9XANT</name>
<keyword evidence="3" id="KW-1185">Reference proteome</keyword>
<protein>
    <submittedName>
        <fullName evidence="2">Uncharacterized protein</fullName>
    </submittedName>
</protein>
<reference evidence="2" key="1">
    <citation type="journal article" date="2014" name="Int. J. Syst. Evol. Microbiol.">
        <title>Complete genome sequence of Corynebacterium casei LMG S-19264T (=DSM 44701T), isolated from a smear-ripened cheese.</title>
        <authorList>
            <consortium name="US DOE Joint Genome Institute (JGI-PGF)"/>
            <person name="Walter F."/>
            <person name="Albersmeier A."/>
            <person name="Kalinowski J."/>
            <person name="Ruckert C."/>
        </authorList>
    </citation>
    <scope>NUCLEOTIDE SEQUENCE</scope>
    <source>
        <strain evidence="2">JCM 13306</strain>
    </source>
</reference>
<dbReference type="AlphaFoldDB" id="A0A919F8W9"/>
<evidence type="ECO:0000256" key="1">
    <source>
        <dbReference type="SAM" id="MobiDB-lite"/>
    </source>
</evidence>
<feature type="compositionally biased region" description="Low complexity" evidence="1">
    <location>
        <begin position="57"/>
        <end position="81"/>
    </location>
</feature>
<dbReference type="RefSeq" id="WP_434029506.1">
    <property type="nucleotide sequence ID" value="NZ_BNBA01000020.1"/>
</dbReference>
<proteinExistence type="predicted"/>
<accession>A0A919F8W9</accession>
<evidence type="ECO:0000313" key="3">
    <source>
        <dbReference type="Proteomes" id="UP000623958"/>
    </source>
</evidence>